<reference evidence="3 4" key="1">
    <citation type="submission" date="2016-05" db="EMBL/GenBank/DDBJ databases">
        <authorList>
            <person name="Lavstsen T."/>
            <person name="Jespersen J.S."/>
        </authorList>
    </citation>
    <scope>NUCLEOTIDE SEQUENCE [LARGE SCALE GENOMIC DNA]</scope>
    <source>
        <strain evidence="3 4">YLB-01</strain>
    </source>
</reference>
<dbReference type="AlphaFoldDB" id="A0A1B9NIZ3"/>
<proteinExistence type="predicted"/>
<evidence type="ECO:0000256" key="2">
    <source>
        <dbReference type="SAM" id="Phobius"/>
    </source>
</evidence>
<feature type="transmembrane region" description="Helical" evidence="2">
    <location>
        <begin position="188"/>
        <end position="209"/>
    </location>
</feature>
<evidence type="ECO:0000256" key="1">
    <source>
        <dbReference type="SAM" id="MobiDB-lite"/>
    </source>
</evidence>
<dbReference type="Proteomes" id="UP000093355">
    <property type="component" value="Unassembled WGS sequence"/>
</dbReference>
<keyword evidence="2" id="KW-1133">Transmembrane helix</keyword>
<feature type="transmembrane region" description="Helical" evidence="2">
    <location>
        <begin position="145"/>
        <end position="168"/>
    </location>
</feature>
<keyword evidence="4" id="KW-1185">Reference proteome</keyword>
<feature type="region of interest" description="Disordered" evidence="1">
    <location>
        <begin position="1"/>
        <end position="26"/>
    </location>
</feature>
<feature type="region of interest" description="Disordered" evidence="1">
    <location>
        <begin position="216"/>
        <end position="239"/>
    </location>
</feature>
<dbReference type="STRING" id="904291.A7J15_11385"/>
<evidence type="ECO:0000313" key="4">
    <source>
        <dbReference type="Proteomes" id="UP000093355"/>
    </source>
</evidence>
<dbReference type="GO" id="GO:0009306">
    <property type="term" value="P:protein secretion"/>
    <property type="evidence" value="ECO:0007669"/>
    <property type="project" value="InterPro"/>
</dbReference>
<feature type="transmembrane region" description="Helical" evidence="2">
    <location>
        <begin position="33"/>
        <end position="51"/>
    </location>
</feature>
<dbReference type="EMBL" id="LXMD01000001">
    <property type="protein sequence ID" value="OCG76578.1"/>
    <property type="molecule type" value="Genomic_DNA"/>
</dbReference>
<evidence type="ECO:0000313" key="3">
    <source>
        <dbReference type="EMBL" id="OCG76578.1"/>
    </source>
</evidence>
<gene>
    <name evidence="3" type="ORF">A7J15_11385</name>
</gene>
<dbReference type="PRINTS" id="PR00950">
    <property type="entry name" value="TYPE3IMSPROT"/>
</dbReference>
<sequence>MSDADSGERTEKATERKLREAHRKGRISRSQDLPAWVGIAAAGALMSPAVGDGASAATGQFLAVGSIVREPDPERAVALVGEAIASIGSTLGPLLAAVVIATVLGAVSQGGIHLRGVPMRGEQFNIVAGVRRLFGLQALWEGAKALLKTLAIGGAVWLVIAGLLPVLAASGGHSISRLITEAADATAAVLWVAVAVGVALALVDVLVVMRRNTKHTRMTKQEAKQEHKSSEGDPIIRQQRRSRQLAMSRNRMIAAVAGSDVVLVNPTHVAVALTYEAGKAAPRVVAKGAGAIAEKIRERATEAGVPMVRDIPLARAIHAACELGQEIPPDLYTAVARVLVFVAALRRRGSARGVHTMPDRPAPTPTARPA</sequence>
<dbReference type="PANTHER" id="PTHR30531">
    <property type="entry name" value="FLAGELLAR BIOSYNTHETIC PROTEIN FLHB"/>
    <property type="match status" value="1"/>
</dbReference>
<feature type="transmembrane region" description="Helical" evidence="2">
    <location>
        <begin position="83"/>
        <end position="107"/>
    </location>
</feature>
<accession>A0A1B9NIZ3</accession>
<dbReference type="Gene3D" id="3.40.1690.10">
    <property type="entry name" value="secretion proteins EscU"/>
    <property type="match status" value="1"/>
</dbReference>
<comment type="caution">
    <text evidence="3">The sequence shown here is derived from an EMBL/GenBank/DDBJ whole genome shotgun (WGS) entry which is preliminary data.</text>
</comment>
<keyword evidence="2" id="KW-0812">Transmembrane</keyword>
<dbReference type="InterPro" id="IPR006135">
    <property type="entry name" value="T3SS_substrate_exporter"/>
</dbReference>
<protein>
    <submittedName>
        <fullName evidence="3">Type III secretion protein</fullName>
    </submittedName>
</protein>
<feature type="compositionally biased region" description="Basic and acidic residues" evidence="1">
    <location>
        <begin position="1"/>
        <end position="18"/>
    </location>
</feature>
<dbReference type="SUPFAM" id="SSF160544">
    <property type="entry name" value="EscU C-terminal domain-like"/>
    <property type="match status" value="1"/>
</dbReference>
<feature type="compositionally biased region" description="Basic and acidic residues" evidence="1">
    <location>
        <begin position="219"/>
        <end position="231"/>
    </location>
</feature>
<organism evidence="3 4">
    <name type="scientific">Microbacterium sediminis</name>
    <dbReference type="NCBI Taxonomy" id="904291"/>
    <lineage>
        <taxon>Bacteria</taxon>
        <taxon>Bacillati</taxon>
        <taxon>Actinomycetota</taxon>
        <taxon>Actinomycetes</taxon>
        <taxon>Micrococcales</taxon>
        <taxon>Microbacteriaceae</taxon>
        <taxon>Microbacterium</taxon>
    </lineage>
</organism>
<name>A0A1B9NIZ3_9MICO</name>
<dbReference type="InterPro" id="IPR029025">
    <property type="entry name" value="T3SS_substrate_exporter_C"/>
</dbReference>
<dbReference type="Pfam" id="PF01312">
    <property type="entry name" value="Bac_export_2"/>
    <property type="match status" value="1"/>
</dbReference>
<dbReference type="OrthoDB" id="9807950at2"/>
<dbReference type="GO" id="GO:0005886">
    <property type="term" value="C:plasma membrane"/>
    <property type="evidence" value="ECO:0007669"/>
    <property type="project" value="TreeGrafter"/>
</dbReference>
<dbReference type="RefSeq" id="WP_067028061.1">
    <property type="nucleotide sequence ID" value="NZ_JRNY01000010.1"/>
</dbReference>
<dbReference type="PANTHER" id="PTHR30531:SF12">
    <property type="entry name" value="FLAGELLAR BIOSYNTHETIC PROTEIN FLHB"/>
    <property type="match status" value="1"/>
</dbReference>
<keyword evidence="2" id="KW-0472">Membrane</keyword>